<proteinExistence type="predicted"/>
<dbReference type="EMBL" id="ACUX02000019">
    <property type="protein sequence ID" value="EEZ60566.1"/>
    <property type="molecule type" value="Genomic_DNA"/>
</dbReference>
<evidence type="ECO:0000256" key="2">
    <source>
        <dbReference type="ARBA" id="ARBA00023125"/>
    </source>
</evidence>
<keyword evidence="1" id="KW-0805">Transcription regulation</keyword>
<dbReference type="Gene3D" id="1.10.10.60">
    <property type="entry name" value="Homeodomain-like"/>
    <property type="match status" value="2"/>
</dbReference>
<gene>
    <name evidence="5" type="ORF">HMPREF0762_02045</name>
</gene>
<dbReference type="InterPro" id="IPR053142">
    <property type="entry name" value="PchR_regulatory_protein"/>
</dbReference>
<dbReference type="SMART" id="SM00342">
    <property type="entry name" value="HTH_ARAC"/>
    <property type="match status" value="1"/>
</dbReference>
<evidence type="ECO:0000256" key="1">
    <source>
        <dbReference type="ARBA" id="ARBA00023015"/>
    </source>
</evidence>
<dbReference type="GO" id="GO:0043565">
    <property type="term" value="F:sequence-specific DNA binding"/>
    <property type="evidence" value="ECO:0007669"/>
    <property type="project" value="InterPro"/>
</dbReference>
<dbReference type="PANTHER" id="PTHR47893">
    <property type="entry name" value="REGULATORY PROTEIN PCHR"/>
    <property type="match status" value="1"/>
</dbReference>
<reference evidence="5" key="1">
    <citation type="submission" date="2009-10" db="EMBL/GenBank/DDBJ databases">
        <authorList>
            <person name="Weinstock G."/>
            <person name="Sodergren E."/>
            <person name="Clifton S."/>
            <person name="Fulton L."/>
            <person name="Fulton B."/>
            <person name="Courtney L."/>
            <person name="Fronick C."/>
            <person name="Harrison M."/>
            <person name="Strong C."/>
            <person name="Farmer C."/>
            <person name="Delahaunty K."/>
            <person name="Markovic C."/>
            <person name="Hall O."/>
            <person name="Minx P."/>
            <person name="Tomlinson C."/>
            <person name="Mitreva M."/>
            <person name="Nelson J."/>
            <person name="Hou S."/>
            <person name="Wollam A."/>
            <person name="Pepin K.H."/>
            <person name="Johnson M."/>
            <person name="Bhonagiri V."/>
            <person name="Nash W.E."/>
            <person name="Warren W."/>
            <person name="Chinwalla A."/>
            <person name="Mardis E.R."/>
            <person name="Wilson R.K."/>
        </authorList>
    </citation>
    <scope>NUCLEOTIDE SEQUENCE [LARGE SCALE GENOMIC DNA]</scope>
    <source>
        <strain evidence="5">ATCC 700122</strain>
    </source>
</reference>
<comment type="caution">
    <text evidence="5">The sequence shown here is derived from an EMBL/GenBank/DDBJ whole genome shotgun (WGS) entry which is preliminary data.</text>
</comment>
<evidence type="ECO:0000256" key="3">
    <source>
        <dbReference type="ARBA" id="ARBA00023163"/>
    </source>
</evidence>
<dbReference type="InterPro" id="IPR009057">
    <property type="entry name" value="Homeodomain-like_sf"/>
</dbReference>
<feature type="domain" description="HTH araC/xylS-type" evidence="4">
    <location>
        <begin position="246"/>
        <end position="344"/>
    </location>
</feature>
<dbReference type="HOGENOM" id="CLU_052345_2_1_11"/>
<dbReference type="GO" id="GO:0003700">
    <property type="term" value="F:DNA-binding transcription factor activity"/>
    <property type="evidence" value="ECO:0007669"/>
    <property type="project" value="InterPro"/>
</dbReference>
<dbReference type="InterPro" id="IPR018060">
    <property type="entry name" value="HTH_AraC"/>
</dbReference>
<organism evidence="5 6">
    <name type="scientific">Slackia exigua (strain ATCC 700122 / DSM 15923 / CIP 105133 / JCM 11022 / KCTC 5966 / S-7)</name>
    <dbReference type="NCBI Taxonomy" id="649764"/>
    <lineage>
        <taxon>Bacteria</taxon>
        <taxon>Bacillati</taxon>
        <taxon>Actinomycetota</taxon>
        <taxon>Coriobacteriia</taxon>
        <taxon>Eggerthellales</taxon>
        <taxon>Eggerthellaceae</taxon>
        <taxon>Slackia</taxon>
    </lineage>
</organism>
<dbReference type="GeneID" id="85007935"/>
<dbReference type="SUPFAM" id="SSF46689">
    <property type="entry name" value="Homeodomain-like"/>
    <property type="match status" value="2"/>
</dbReference>
<evidence type="ECO:0000313" key="6">
    <source>
        <dbReference type="Proteomes" id="UP000006001"/>
    </source>
</evidence>
<keyword evidence="2" id="KW-0238">DNA-binding</keyword>
<dbReference type="AlphaFoldDB" id="D0WJL8"/>
<dbReference type="RefSeq" id="WP_006363333.1">
    <property type="nucleotide sequence ID" value="NZ_GG700631.1"/>
</dbReference>
<accession>D0WJL8</accession>
<dbReference type="PROSITE" id="PS01124">
    <property type="entry name" value="HTH_ARAC_FAMILY_2"/>
    <property type="match status" value="1"/>
</dbReference>
<dbReference type="Pfam" id="PF12833">
    <property type="entry name" value="HTH_18"/>
    <property type="match status" value="1"/>
</dbReference>
<dbReference type="OrthoDB" id="2039152at2"/>
<dbReference type="PROSITE" id="PS00041">
    <property type="entry name" value="HTH_ARAC_FAMILY_1"/>
    <property type="match status" value="1"/>
</dbReference>
<dbReference type="InterPro" id="IPR018062">
    <property type="entry name" value="HTH_AraC-typ_CS"/>
</dbReference>
<evidence type="ECO:0000259" key="4">
    <source>
        <dbReference type="PROSITE" id="PS01124"/>
    </source>
</evidence>
<dbReference type="eggNOG" id="COG2207">
    <property type="taxonomic scope" value="Bacteria"/>
</dbReference>
<protein>
    <submittedName>
        <fullName evidence="5">Transcriptional regulator, AraC family</fullName>
    </submittedName>
</protein>
<name>D0WJL8_SLAES</name>
<dbReference type="Proteomes" id="UP000006001">
    <property type="component" value="Unassembled WGS sequence"/>
</dbReference>
<evidence type="ECO:0000313" key="5">
    <source>
        <dbReference type="EMBL" id="EEZ60566.1"/>
    </source>
</evidence>
<dbReference type="PANTHER" id="PTHR47893:SF1">
    <property type="entry name" value="REGULATORY PROTEIN PCHR"/>
    <property type="match status" value="1"/>
</dbReference>
<keyword evidence="3" id="KW-0804">Transcription</keyword>
<sequence>MPRAVENDLERALSALDPRVRSVFATQLMQFGASPAPIAYGSLMRIDSALARGWMWSSPIEDDCAIVMLCVKMNAPTILEEKPETPYAMLSLVSAADMKALRRTASETPDRSPWDHAALEMNAPFSPGLENHVMAATMHPGSYAFPLETDQIYRAANVILFEPFLDRNPEAAAAFEETNAPIALDESLELREILRSLSMRHASKPGASLFYSGKMREAIGSFAAYRHDEAMRRQAAGRHADEDIVGAAKTVLSETIDEPLTISELAGRLYVGRTYLCETFKRVTGESIGTYGIRLRMRKAEELLAFSEETIDDVARQVGFKHRSGLCAAFRRETGMTPSAWRRNRT</sequence>
<keyword evidence="6" id="KW-1185">Reference proteome</keyword>
<dbReference type="STRING" id="649764.HMPREF0762_02045"/>